<organism evidence="2 3">
    <name type="scientific">Algimonas arctica</name>
    <dbReference type="NCBI Taxonomy" id="1479486"/>
    <lineage>
        <taxon>Bacteria</taxon>
        <taxon>Pseudomonadati</taxon>
        <taxon>Pseudomonadota</taxon>
        <taxon>Alphaproteobacteria</taxon>
        <taxon>Maricaulales</taxon>
        <taxon>Robiginitomaculaceae</taxon>
        <taxon>Algimonas</taxon>
    </lineage>
</organism>
<feature type="compositionally biased region" description="Basic and acidic residues" evidence="1">
    <location>
        <begin position="30"/>
        <end position="44"/>
    </location>
</feature>
<reference evidence="2" key="2">
    <citation type="submission" date="2020-09" db="EMBL/GenBank/DDBJ databases">
        <authorList>
            <person name="Sun Q."/>
            <person name="Kim S."/>
        </authorList>
    </citation>
    <scope>NUCLEOTIDE SEQUENCE</scope>
    <source>
        <strain evidence="2">KCTC 32513</strain>
    </source>
</reference>
<accession>A0A8J3CUZ2</accession>
<sequence>MHACAKLSANGMKYSRLLRTADGNNNGLTRKNDKSRTECDENKRKAPVRVGEV</sequence>
<name>A0A8J3CUZ2_9PROT</name>
<dbReference type="AlphaFoldDB" id="A0A8J3CUZ2"/>
<dbReference type="EMBL" id="BMZH01000024">
    <property type="protein sequence ID" value="GHB05147.1"/>
    <property type="molecule type" value="Genomic_DNA"/>
</dbReference>
<keyword evidence="3" id="KW-1185">Reference proteome</keyword>
<gene>
    <name evidence="2" type="ORF">GCM10009069_29580</name>
</gene>
<reference evidence="2" key="1">
    <citation type="journal article" date="2014" name="Int. J. Syst. Evol. Microbiol.">
        <title>Complete genome sequence of Corynebacterium casei LMG S-19264T (=DSM 44701T), isolated from a smear-ripened cheese.</title>
        <authorList>
            <consortium name="US DOE Joint Genome Institute (JGI-PGF)"/>
            <person name="Walter F."/>
            <person name="Albersmeier A."/>
            <person name="Kalinowski J."/>
            <person name="Ruckert C."/>
        </authorList>
    </citation>
    <scope>NUCLEOTIDE SEQUENCE</scope>
    <source>
        <strain evidence="2">KCTC 32513</strain>
    </source>
</reference>
<evidence type="ECO:0000313" key="3">
    <source>
        <dbReference type="Proteomes" id="UP000634004"/>
    </source>
</evidence>
<proteinExistence type="predicted"/>
<protein>
    <submittedName>
        <fullName evidence="2">Uncharacterized protein</fullName>
    </submittedName>
</protein>
<dbReference type="Proteomes" id="UP000634004">
    <property type="component" value="Unassembled WGS sequence"/>
</dbReference>
<evidence type="ECO:0000313" key="2">
    <source>
        <dbReference type="EMBL" id="GHB05147.1"/>
    </source>
</evidence>
<evidence type="ECO:0000256" key="1">
    <source>
        <dbReference type="SAM" id="MobiDB-lite"/>
    </source>
</evidence>
<feature type="region of interest" description="Disordered" evidence="1">
    <location>
        <begin position="18"/>
        <end position="53"/>
    </location>
</feature>
<comment type="caution">
    <text evidence="2">The sequence shown here is derived from an EMBL/GenBank/DDBJ whole genome shotgun (WGS) entry which is preliminary data.</text>
</comment>